<gene>
    <name evidence="4" type="ORF">F0M18_10865</name>
</gene>
<dbReference type="GO" id="GO:0016787">
    <property type="term" value="F:hydrolase activity"/>
    <property type="evidence" value="ECO:0007669"/>
    <property type="project" value="InterPro"/>
</dbReference>
<protein>
    <submittedName>
        <fullName evidence="4">Metallophosphoesterase</fullName>
    </submittedName>
</protein>
<dbReference type="PANTHER" id="PTHR43143:SF1">
    <property type="entry name" value="SERINE_THREONINE-PROTEIN PHOSPHATASE CPPED1"/>
    <property type="match status" value="1"/>
</dbReference>
<feature type="domain" description="Calcineurin-like phosphoesterase" evidence="3">
    <location>
        <begin position="23"/>
        <end position="237"/>
    </location>
</feature>
<dbReference type="InterPro" id="IPR051918">
    <property type="entry name" value="STPP_CPPED1"/>
</dbReference>
<evidence type="ECO:0000313" key="5">
    <source>
        <dbReference type="Proteomes" id="UP000323708"/>
    </source>
</evidence>
<dbReference type="Gene3D" id="3.60.21.10">
    <property type="match status" value="1"/>
</dbReference>
<dbReference type="AlphaFoldDB" id="A0A5B0WYB2"/>
<evidence type="ECO:0000313" key="4">
    <source>
        <dbReference type="EMBL" id="KAA1192013.1"/>
    </source>
</evidence>
<dbReference type="Proteomes" id="UP000323708">
    <property type="component" value="Unassembled WGS sequence"/>
</dbReference>
<feature type="compositionally biased region" description="Polar residues" evidence="1">
    <location>
        <begin position="301"/>
        <end position="312"/>
    </location>
</feature>
<feature type="region of interest" description="Disordered" evidence="1">
    <location>
        <begin position="301"/>
        <end position="333"/>
    </location>
</feature>
<comment type="caution">
    <text evidence="4">The sequence shown here is derived from an EMBL/GenBank/DDBJ whole genome shotgun (WGS) entry which is preliminary data.</text>
</comment>
<dbReference type="InterPro" id="IPR029052">
    <property type="entry name" value="Metallo-depent_PP-like"/>
</dbReference>
<dbReference type="EMBL" id="VTUX01000004">
    <property type="protein sequence ID" value="KAA1192013.1"/>
    <property type="molecule type" value="Genomic_DNA"/>
</dbReference>
<dbReference type="Pfam" id="PF00149">
    <property type="entry name" value="Metallophos"/>
    <property type="match status" value="1"/>
</dbReference>
<reference evidence="4 5" key="1">
    <citation type="submission" date="2019-09" db="EMBL/GenBank/DDBJ databases">
        <authorList>
            <person name="Chen X.-Y."/>
        </authorList>
    </citation>
    <scope>NUCLEOTIDE SEQUENCE [LARGE SCALE GENOMIC DNA]</scope>
    <source>
        <strain evidence="4 5">NY5</strain>
    </source>
</reference>
<keyword evidence="2" id="KW-0732">Signal</keyword>
<dbReference type="SUPFAM" id="SSF56300">
    <property type="entry name" value="Metallo-dependent phosphatases"/>
    <property type="match status" value="1"/>
</dbReference>
<feature type="signal peptide" evidence="2">
    <location>
        <begin position="1"/>
        <end position="19"/>
    </location>
</feature>
<evidence type="ECO:0000256" key="1">
    <source>
        <dbReference type="SAM" id="MobiDB-lite"/>
    </source>
</evidence>
<organism evidence="4 5">
    <name type="scientific">Pseudohalioglobus sediminis</name>
    <dbReference type="NCBI Taxonomy" id="2606449"/>
    <lineage>
        <taxon>Bacteria</taxon>
        <taxon>Pseudomonadati</taxon>
        <taxon>Pseudomonadota</taxon>
        <taxon>Gammaproteobacteria</taxon>
        <taxon>Cellvibrionales</taxon>
        <taxon>Halieaceae</taxon>
        <taxon>Pseudohalioglobus</taxon>
    </lineage>
</organism>
<proteinExistence type="predicted"/>
<sequence>MRPLILLLITLLCASPAAASRDLRVAVISDINGRYGSTSYHQRLGSAIQRIIALQPDLVISTGDMVAGQRAHPPLQTRELEAMWRSFRSTVHAPLERANIPLVMTPGNHDASAYPGFAHERAMYADYQHRHPPLLSPEPGGNFPFYFSMVRGRLKLVSLDATRTGALEPAQRRWLAETLGRGSAGGAANTDITLVFGHLPLQAIARGRERDVISDPQLEALLREGRVSAYLSGHHHAFYPGHRSGVTMLSMGNLGGNQRALIGTDQRTGFSFTILDFDESGQMQVSAFLGPDFDKTLNTNQLPRALGTGSQRLQRRDLLPPAVDAPTPRSAGP</sequence>
<feature type="chain" id="PRO_5022742008" evidence="2">
    <location>
        <begin position="20"/>
        <end position="333"/>
    </location>
</feature>
<evidence type="ECO:0000256" key="2">
    <source>
        <dbReference type="SAM" id="SignalP"/>
    </source>
</evidence>
<accession>A0A5B0WYB2</accession>
<name>A0A5B0WYB2_9GAMM</name>
<dbReference type="PANTHER" id="PTHR43143">
    <property type="entry name" value="METALLOPHOSPHOESTERASE, CALCINEURIN SUPERFAMILY"/>
    <property type="match status" value="1"/>
</dbReference>
<dbReference type="InterPro" id="IPR004843">
    <property type="entry name" value="Calcineurin-like_PHP"/>
</dbReference>
<dbReference type="RefSeq" id="WP_149611449.1">
    <property type="nucleotide sequence ID" value="NZ_VTUX01000004.1"/>
</dbReference>
<keyword evidence="5" id="KW-1185">Reference proteome</keyword>
<evidence type="ECO:0000259" key="3">
    <source>
        <dbReference type="Pfam" id="PF00149"/>
    </source>
</evidence>